<keyword evidence="3" id="KW-1185">Reference proteome</keyword>
<dbReference type="GO" id="GO:0016779">
    <property type="term" value="F:nucleotidyltransferase activity"/>
    <property type="evidence" value="ECO:0007669"/>
    <property type="project" value="InterPro"/>
</dbReference>
<dbReference type="Pfam" id="PF01909">
    <property type="entry name" value="NTP_transf_2"/>
    <property type="match status" value="1"/>
</dbReference>
<dbReference type="PANTHER" id="PTHR33933:SF1">
    <property type="entry name" value="PROTEIN ADENYLYLTRANSFERASE MNTA-RELATED"/>
    <property type="match status" value="1"/>
</dbReference>
<dbReference type="HOGENOM" id="CLU_130257_9_3_7"/>
<protein>
    <submittedName>
        <fullName evidence="2">DNA polymerase beta domain protein region</fullName>
    </submittedName>
</protein>
<dbReference type="KEGG" id="dao:Desac_1047"/>
<dbReference type="RefSeq" id="WP_013706024.1">
    <property type="nucleotide sequence ID" value="NC_015388.1"/>
</dbReference>
<dbReference type="PANTHER" id="PTHR33933">
    <property type="entry name" value="NUCLEOTIDYLTRANSFERASE"/>
    <property type="match status" value="1"/>
</dbReference>
<feature type="domain" description="Polymerase nucleotidyl transferase" evidence="1">
    <location>
        <begin position="8"/>
        <end position="80"/>
    </location>
</feature>
<dbReference type="OrthoDB" id="5419730at2"/>
<evidence type="ECO:0000313" key="2">
    <source>
        <dbReference type="EMBL" id="AEB08912.1"/>
    </source>
</evidence>
<dbReference type="CDD" id="cd05403">
    <property type="entry name" value="NT_KNTase_like"/>
    <property type="match status" value="1"/>
</dbReference>
<evidence type="ECO:0000259" key="1">
    <source>
        <dbReference type="Pfam" id="PF01909"/>
    </source>
</evidence>
<dbReference type="InterPro" id="IPR052548">
    <property type="entry name" value="Type_VII_TA_antitoxin"/>
</dbReference>
<dbReference type="AlphaFoldDB" id="F2NH70"/>
<evidence type="ECO:0000313" key="3">
    <source>
        <dbReference type="Proteomes" id="UP000000483"/>
    </source>
</evidence>
<organism evidence="2 3">
    <name type="scientific">Desulfobacca acetoxidans (strain ATCC 700848 / DSM 11109 / ASRB2)</name>
    <dbReference type="NCBI Taxonomy" id="880072"/>
    <lineage>
        <taxon>Bacteria</taxon>
        <taxon>Pseudomonadati</taxon>
        <taxon>Thermodesulfobacteriota</taxon>
        <taxon>Desulfobaccia</taxon>
        <taxon>Desulfobaccales</taxon>
        <taxon>Desulfobaccaceae</taxon>
        <taxon>Desulfobacca</taxon>
    </lineage>
</organism>
<dbReference type="SUPFAM" id="SSF81301">
    <property type="entry name" value="Nucleotidyltransferase"/>
    <property type="match status" value="1"/>
</dbReference>
<dbReference type="STRING" id="880072.Desac_1047"/>
<dbReference type="InterPro" id="IPR002934">
    <property type="entry name" value="Polymerase_NTP_transf_dom"/>
</dbReference>
<dbReference type="eggNOG" id="COG1708">
    <property type="taxonomic scope" value="Bacteria"/>
</dbReference>
<dbReference type="Proteomes" id="UP000000483">
    <property type="component" value="Chromosome"/>
</dbReference>
<accession>F2NH70</accession>
<dbReference type="Gene3D" id="3.30.460.10">
    <property type="entry name" value="Beta Polymerase, domain 2"/>
    <property type="match status" value="1"/>
</dbReference>
<reference evidence="2 3" key="1">
    <citation type="journal article" date="2011" name="Stand. Genomic Sci.">
        <title>Complete genome sequence of the acetate-degrading sulfate reducer Desulfobacca acetoxidans type strain (ASRB2).</title>
        <authorList>
            <person name="Goker M."/>
            <person name="Teshima H."/>
            <person name="Lapidus A."/>
            <person name="Nolan M."/>
            <person name="Lucas S."/>
            <person name="Hammon N."/>
            <person name="Deshpande S."/>
            <person name="Cheng J.F."/>
            <person name="Tapia R."/>
            <person name="Han C."/>
            <person name="Goodwin L."/>
            <person name="Pitluck S."/>
            <person name="Huntemann M."/>
            <person name="Liolios K."/>
            <person name="Ivanova N."/>
            <person name="Pagani I."/>
            <person name="Mavromatis K."/>
            <person name="Ovchinikova G."/>
            <person name="Pati A."/>
            <person name="Chen A."/>
            <person name="Palaniappan K."/>
            <person name="Land M."/>
            <person name="Hauser L."/>
            <person name="Brambilla E.M."/>
            <person name="Rohde M."/>
            <person name="Spring S."/>
            <person name="Detter J.C."/>
            <person name="Woyke T."/>
            <person name="Bristow J."/>
            <person name="Eisen J.A."/>
            <person name="Markowitz V."/>
            <person name="Hugenholtz P."/>
            <person name="Kyrpides N.C."/>
            <person name="Klenk H.P."/>
        </authorList>
    </citation>
    <scope>NUCLEOTIDE SEQUENCE [LARGE SCALE GENOMIC DNA]</scope>
    <source>
        <strain evidence="3">ATCC 700848 / DSM 11109 / ASRB2</strain>
    </source>
</reference>
<proteinExistence type="predicted"/>
<reference evidence="3" key="2">
    <citation type="submission" date="2011-03" db="EMBL/GenBank/DDBJ databases">
        <title>The complete genome of Desulfobacca acetoxidans DSM 11109.</title>
        <authorList>
            <consortium name="US DOE Joint Genome Institute (JGI-PGF)"/>
            <person name="Lucas S."/>
            <person name="Copeland A."/>
            <person name="Lapidus A."/>
            <person name="Bruce D."/>
            <person name="Goodwin L."/>
            <person name="Pitluck S."/>
            <person name="Peters L."/>
            <person name="Kyrpides N."/>
            <person name="Mavromatis K."/>
            <person name="Ivanova N."/>
            <person name="Ovchinnikova G."/>
            <person name="Teshima H."/>
            <person name="Detter J.C."/>
            <person name="Han C."/>
            <person name="Land M."/>
            <person name="Hauser L."/>
            <person name="Markowitz V."/>
            <person name="Cheng J.-F."/>
            <person name="Hugenholtz P."/>
            <person name="Woyke T."/>
            <person name="Wu D."/>
            <person name="Spring S."/>
            <person name="Schueler E."/>
            <person name="Brambilla E."/>
            <person name="Klenk H.-P."/>
            <person name="Eisen J.A."/>
        </authorList>
    </citation>
    <scope>NUCLEOTIDE SEQUENCE [LARGE SCALE GENOMIC DNA]</scope>
    <source>
        <strain evidence="3">ATCC 700848 / DSM 11109 / ASRB2</strain>
    </source>
</reference>
<sequence>MISKSKIQEAIKLLKQAAQPSFIILFGSYGRGTPREDSDVDLLVVLPEVKDRREEMVRLRRVLRPLRIPVDVLVVSEAIFREWSGTPGNVFFEAAQEGQVLYEAA</sequence>
<dbReference type="InterPro" id="IPR043519">
    <property type="entry name" value="NT_sf"/>
</dbReference>
<gene>
    <name evidence="2" type="ordered locus">Desac_1047</name>
</gene>
<dbReference type="EMBL" id="CP002629">
    <property type="protein sequence ID" value="AEB08912.1"/>
    <property type="molecule type" value="Genomic_DNA"/>
</dbReference>
<name>F2NH70_DESAR</name>